<dbReference type="GO" id="GO:0003677">
    <property type="term" value="F:DNA binding"/>
    <property type="evidence" value="ECO:0007669"/>
    <property type="project" value="UniProtKB-KW"/>
</dbReference>
<organism evidence="4 5">
    <name type="scientific">Natrinema pallidum DSM 3751</name>
    <dbReference type="NCBI Taxonomy" id="1227495"/>
    <lineage>
        <taxon>Archaea</taxon>
        <taxon>Methanobacteriati</taxon>
        <taxon>Methanobacteriota</taxon>
        <taxon>Stenosarchaea group</taxon>
        <taxon>Halobacteria</taxon>
        <taxon>Halobacteriales</taxon>
        <taxon>Natrialbaceae</taxon>
        <taxon>Natrinema</taxon>
    </lineage>
</organism>
<accession>L9Z0I1</accession>
<protein>
    <submittedName>
        <fullName evidence="4">Transposase, IS605 OrfB family protein</fullName>
    </submittedName>
</protein>
<feature type="region of interest" description="Disordered" evidence="2">
    <location>
        <begin position="235"/>
        <end position="254"/>
    </location>
</feature>
<dbReference type="EMBL" id="AOII01000037">
    <property type="protein sequence ID" value="ELY79884.1"/>
    <property type="molecule type" value="Genomic_DNA"/>
</dbReference>
<keyword evidence="1" id="KW-0238">DNA-binding</keyword>
<dbReference type="eggNOG" id="arCOG00682">
    <property type="taxonomic scope" value="Archaea"/>
</dbReference>
<comment type="caution">
    <text evidence="4">The sequence shown here is derived from an EMBL/GenBank/DDBJ whole genome shotgun (WGS) entry which is preliminary data.</text>
</comment>
<dbReference type="InterPro" id="IPR010095">
    <property type="entry name" value="Cas12f1-like_TNB"/>
</dbReference>
<dbReference type="PATRIC" id="fig|1227495.3.peg.1176"/>
<feature type="region of interest" description="Disordered" evidence="2">
    <location>
        <begin position="1"/>
        <end position="33"/>
    </location>
</feature>
<gene>
    <name evidence="4" type="ORF">C487_05854</name>
</gene>
<reference evidence="4 5" key="1">
    <citation type="journal article" date="2014" name="PLoS Genet.">
        <title>Phylogenetically driven sequencing of extremely halophilic archaea reveals strategies for static and dynamic osmo-response.</title>
        <authorList>
            <person name="Becker E.A."/>
            <person name="Seitzer P.M."/>
            <person name="Tritt A."/>
            <person name="Larsen D."/>
            <person name="Krusor M."/>
            <person name="Yao A.I."/>
            <person name="Wu D."/>
            <person name="Madern D."/>
            <person name="Eisen J.A."/>
            <person name="Darling A.E."/>
            <person name="Facciotti M.T."/>
        </authorList>
    </citation>
    <scope>NUCLEOTIDE SEQUENCE [LARGE SCALE GENOMIC DNA]</scope>
    <source>
        <strain evidence="4 5">DSM 3751</strain>
    </source>
</reference>
<evidence type="ECO:0000313" key="4">
    <source>
        <dbReference type="EMBL" id="ELY79884.1"/>
    </source>
</evidence>
<dbReference type="Pfam" id="PF07282">
    <property type="entry name" value="Cas12f1-like_TNB"/>
    <property type="match status" value="1"/>
</dbReference>
<evidence type="ECO:0000256" key="2">
    <source>
        <dbReference type="SAM" id="MobiDB-lite"/>
    </source>
</evidence>
<evidence type="ECO:0000313" key="5">
    <source>
        <dbReference type="Proteomes" id="UP000011618"/>
    </source>
</evidence>
<dbReference type="RefSeq" id="WP_006184739.1">
    <property type="nucleotide sequence ID" value="NZ_AOII01000037.1"/>
</dbReference>
<proteinExistence type="predicted"/>
<dbReference type="Proteomes" id="UP000011618">
    <property type="component" value="Unassembled WGS sequence"/>
</dbReference>
<sequence length="254" mass="27746">MSNDTSRGLESPDARDASLHSASIDGTRTDREETPIGVDIGEYNIYTACPIDLPDWRGAHAVCGDDLCQRLDDFRREAAAVLASTYDRPTIAAYVQQRRDALVAALDAAARTVCEYATAYDDPVLVTEDSHYSPDLWAWLTAPNAHRGSTWLLSAAHLRLRTVAAEYRLPVAAVPEAYSTQECHACGVLGTRELNTTVRCTNSNCHVDTVAADYNAAKVLARRYYPGRCCDYRPNESSHPGDRPALAADGGRPD</sequence>
<dbReference type="AlphaFoldDB" id="L9Z0I1"/>
<feature type="domain" description="Cas12f1-like TNB" evidence="3">
    <location>
        <begin position="160"/>
        <end position="219"/>
    </location>
</feature>
<name>L9Z0I1_9EURY</name>
<evidence type="ECO:0000256" key="1">
    <source>
        <dbReference type="ARBA" id="ARBA00023125"/>
    </source>
</evidence>
<evidence type="ECO:0000259" key="3">
    <source>
        <dbReference type="Pfam" id="PF07282"/>
    </source>
</evidence>